<feature type="compositionally biased region" description="Low complexity" evidence="8">
    <location>
        <begin position="359"/>
        <end position="368"/>
    </location>
</feature>
<reference evidence="10" key="1">
    <citation type="submission" date="2023-10" db="EMBL/GenBank/DDBJ databases">
        <authorList>
            <person name="Chen Y."/>
            <person name="Shah S."/>
            <person name="Dougan E. K."/>
            <person name="Thang M."/>
            <person name="Chan C."/>
        </authorList>
    </citation>
    <scope>NUCLEOTIDE SEQUENCE [LARGE SCALE GENOMIC DNA]</scope>
</reference>
<keyword evidence="4 9" id="KW-0812">Transmembrane</keyword>
<feature type="compositionally biased region" description="Low complexity" evidence="8">
    <location>
        <begin position="93"/>
        <end position="114"/>
    </location>
</feature>
<feature type="transmembrane region" description="Helical" evidence="9">
    <location>
        <begin position="796"/>
        <end position="818"/>
    </location>
</feature>
<comment type="subcellular location">
    <subcellularLocation>
        <location evidence="1">Cell membrane</location>
        <topology evidence="1">Multi-pass membrane protein</topology>
    </subcellularLocation>
</comment>
<proteinExistence type="predicted"/>
<keyword evidence="2" id="KW-0813">Transport</keyword>
<gene>
    <name evidence="10" type="ORF">PCOR1329_LOCUS36863</name>
</gene>
<feature type="compositionally biased region" description="Basic and acidic residues" evidence="8">
    <location>
        <begin position="270"/>
        <end position="279"/>
    </location>
</feature>
<keyword evidence="6" id="KW-0406">Ion transport</keyword>
<accession>A0ABN9T9E8</accession>
<feature type="compositionally biased region" description="Low complexity" evidence="8">
    <location>
        <begin position="72"/>
        <end position="85"/>
    </location>
</feature>
<comment type="caution">
    <text evidence="10">The sequence shown here is derived from an EMBL/GenBank/DDBJ whole genome shotgun (WGS) entry which is preliminary data.</text>
</comment>
<keyword evidence="11" id="KW-1185">Reference proteome</keyword>
<evidence type="ECO:0000256" key="9">
    <source>
        <dbReference type="SAM" id="Phobius"/>
    </source>
</evidence>
<dbReference type="Proteomes" id="UP001189429">
    <property type="component" value="Unassembled WGS sequence"/>
</dbReference>
<keyword evidence="7 9" id="KW-0472">Membrane</keyword>
<evidence type="ECO:0000256" key="4">
    <source>
        <dbReference type="ARBA" id="ARBA00022692"/>
    </source>
</evidence>
<dbReference type="PANTHER" id="PTHR33281:SF19">
    <property type="entry name" value="VOLTAGE-DEPENDENT ANION CHANNEL-FORMING PROTEIN YNEE"/>
    <property type="match status" value="1"/>
</dbReference>
<evidence type="ECO:0000256" key="2">
    <source>
        <dbReference type="ARBA" id="ARBA00022448"/>
    </source>
</evidence>
<dbReference type="EMBL" id="CAUYUJ010014479">
    <property type="protein sequence ID" value="CAK0841730.1"/>
    <property type="molecule type" value="Genomic_DNA"/>
</dbReference>
<evidence type="ECO:0000256" key="1">
    <source>
        <dbReference type="ARBA" id="ARBA00004651"/>
    </source>
</evidence>
<keyword evidence="5 9" id="KW-1133">Transmembrane helix</keyword>
<evidence type="ECO:0000256" key="8">
    <source>
        <dbReference type="SAM" id="MobiDB-lite"/>
    </source>
</evidence>
<feature type="transmembrane region" description="Helical" evidence="9">
    <location>
        <begin position="767"/>
        <end position="784"/>
    </location>
</feature>
<organism evidence="10 11">
    <name type="scientific">Prorocentrum cordatum</name>
    <dbReference type="NCBI Taxonomy" id="2364126"/>
    <lineage>
        <taxon>Eukaryota</taxon>
        <taxon>Sar</taxon>
        <taxon>Alveolata</taxon>
        <taxon>Dinophyceae</taxon>
        <taxon>Prorocentrales</taxon>
        <taxon>Prorocentraceae</taxon>
        <taxon>Prorocentrum</taxon>
    </lineage>
</organism>
<feature type="compositionally biased region" description="Basic residues" evidence="8">
    <location>
        <begin position="309"/>
        <end position="319"/>
    </location>
</feature>
<evidence type="ECO:0000313" key="10">
    <source>
        <dbReference type="EMBL" id="CAK0841730.1"/>
    </source>
</evidence>
<dbReference type="InterPro" id="IPR044669">
    <property type="entry name" value="YneE/VCCN1/2-like"/>
</dbReference>
<evidence type="ECO:0000256" key="3">
    <source>
        <dbReference type="ARBA" id="ARBA00022475"/>
    </source>
</evidence>
<name>A0ABN9T9E8_9DINO</name>
<feature type="compositionally biased region" description="Low complexity" evidence="8">
    <location>
        <begin position="280"/>
        <end position="308"/>
    </location>
</feature>
<evidence type="ECO:0000256" key="7">
    <source>
        <dbReference type="ARBA" id="ARBA00023136"/>
    </source>
</evidence>
<dbReference type="Pfam" id="PF25539">
    <property type="entry name" value="Bestrophin_2"/>
    <property type="match status" value="1"/>
</dbReference>
<feature type="region of interest" description="Disordered" evidence="8">
    <location>
        <begin position="1"/>
        <end position="226"/>
    </location>
</feature>
<protein>
    <submittedName>
        <fullName evidence="10">Uncharacterized protein</fullName>
    </submittedName>
</protein>
<feature type="region of interest" description="Disordered" evidence="8">
    <location>
        <begin position="267"/>
        <end position="381"/>
    </location>
</feature>
<sequence length="850" mass="87546">MVLPGAGGTLANQMAAGGADLPEEEPPSRPSVGGGAAGDGDVDETLQLMMELGRDGSQDAAAAPPPQPPQPAADAAVALGAGARPPLDPPAAPAAAAQAVPPVPSSPSGSLPPGEMETQEPDAAAVEAMLAAQRGEQRAPLEAATAAGGGGASAGVGELPTAEAEPRKAGDDEDSEEAKRCEEPQRTGAELLDEAQEAGAAAGRGAPPTAEAEQPPGAPPAPKRRRLPAAFVACGAGAAAGPAEPLALPAEEGAGLAAGLGAWEAAAAPDGREVERDTPGADAPAASAAEGPPAEEAAPAPGGPAARAAARRRRGRRGRAAAGEAASDPRPPPAAGGAERSAKRGSAPDLGVAHRLGLRPRPAAPAAARARRGPARPARPAGAADGLAALRVRLGVCGGLGGVLLATQAYGRRVGAPREDDPEGACHPEYAWVSGARGPFAGLDSRALAVGPLGACCGSAALAVLTAVWFPGRVAWVAMNSQLHEVLAGPLAILMAFRFQTSHSRWWSARNEVEQLASGIIDVALLAPSCGTDAGLRGGTAQEEALGNETRLLGLLDALCYFAEEQLMRGQGPHEANVPPSWSHWSKHLSSIDLDECPRMATRSPVAGYPNGQAEVRWCLSRIVECVQAGQSSGAFTPEKASQLHSLVQNILDSLRLCDSFGWQREPSSYIVHLRTFLYMYCFTFPWTLVGKLPPAGVLPMQLVVSYALLGIEFCSREMDYPFGDDEGDVPVRRILAGVREEISRSHNSLCQSQPAAGPAPPEQGHVAYFLQQFALFATCFLILQGAGRGVHRLAIFFTCFSVLTSIFLPALILPWAVALPHACVIVFCGSWDHQQQPNRPCFTDSSAKF</sequence>
<feature type="compositionally biased region" description="Low complexity" evidence="8">
    <location>
        <begin position="197"/>
        <end position="215"/>
    </location>
</feature>
<evidence type="ECO:0000256" key="6">
    <source>
        <dbReference type="ARBA" id="ARBA00023065"/>
    </source>
</evidence>
<keyword evidence="3" id="KW-1003">Cell membrane</keyword>
<evidence type="ECO:0000256" key="5">
    <source>
        <dbReference type="ARBA" id="ARBA00022989"/>
    </source>
</evidence>
<dbReference type="PANTHER" id="PTHR33281">
    <property type="entry name" value="UPF0187 PROTEIN YNEE"/>
    <property type="match status" value="1"/>
</dbReference>
<evidence type="ECO:0000313" key="11">
    <source>
        <dbReference type="Proteomes" id="UP001189429"/>
    </source>
</evidence>